<dbReference type="EMBL" id="FQUL01000049">
    <property type="protein sequence ID" value="SHE98599.1"/>
    <property type="molecule type" value="Genomic_DNA"/>
</dbReference>
<gene>
    <name evidence="1" type="ORF">SAMN02745225_02181</name>
</gene>
<proteinExistence type="predicted"/>
<protein>
    <submittedName>
        <fullName evidence="1">Uncharacterized protein</fullName>
    </submittedName>
</protein>
<organism evidence="1 2">
    <name type="scientific">Ferrithrix thermotolerans DSM 19514</name>
    <dbReference type="NCBI Taxonomy" id="1121881"/>
    <lineage>
        <taxon>Bacteria</taxon>
        <taxon>Bacillati</taxon>
        <taxon>Actinomycetota</taxon>
        <taxon>Acidimicrobiia</taxon>
        <taxon>Acidimicrobiales</taxon>
        <taxon>Acidimicrobiaceae</taxon>
        <taxon>Ferrithrix</taxon>
    </lineage>
</organism>
<reference evidence="2" key="1">
    <citation type="submission" date="2016-11" db="EMBL/GenBank/DDBJ databases">
        <authorList>
            <person name="Varghese N."/>
            <person name="Submissions S."/>
        </authorList>
    </citation>
    <scope>NUCLEOTIDE SEQUENCE [LARGE SCALE GENOMIC DNA]</scope>
    <source>
        <strain evidence="2">DSM 19514</strain>
    </source>
</reference>
<evidence type="ECO:0000313" key="1">
    <source>
        <dbReference type="EMBL" id="SHE98599.1"/>
    </source>
</evidence>
<evidence type="ECO:0000313" key="2">
    <source>
        <dbReference type="Proteomes" id="UP000184295"/>
    </source>
</evidence>
<accession>A0A1M4XYU3</accession>
<dbReference type="Proteomes" id="UP000184295">
    <property type="component" value="Unassembled WGS sequence"/>
</dbReference>
<keyword evidence="2" id="KW-1185">Reference proteome</keyword>
<name>A0A1M4XYU3_9ACTN</name>
<feature type="non-terminal residue" evidence="1">
    <location>
        <position position="93"/>
    </location>
</feature>
<dbReference type="AlphaFoldDB" id="A0A1M4XYU3"/>
<sequence length="93" mass="10312">MVRRSYRQDGKVKHETIANVSKLPMEAIEALSLALSNKPVIEAGADFEILDAKRLGAVRLLHTLARNEGLVRALDVDSRDRVHLRLALAMIIA</sequence>